<dbReference type="Proteomes" id="UP000318053">
    <property type="component" value="Unassembled WGS sequence"/>
</dbReference>
<dbReference type="NCBIfam" id="NF003976">
    <property type="entry name" value="PRK05469.1"/>
    <property type="match status" value="1"/>
</dbReference>
<feature type="active site" description="Proton acceptor" evidence="4">
    <location>
        <position position="185"/>
    </location>
</feature>
<keyword evidence="2 5" id="KW-0862">Zinc</keyword>
<dbReference type="EMBL" id="SJPK01000006">
    <property type="protein sequence ID" value="TWT66041.1"/>
    <property type="molecule type" value="Genomic_DNA"/>
</dbReference>
<dbReference type="InterPro" id="IPR011650">
    <property type="entry name" value="Peptidase_M20_dimer"/>
</dbReference>
<dbReference type="GO" id="GO:0006508">
    <property type="term" value="P:proteolysis"/>
    <property type="evidence" value="ECO:0007669"/>
    <property type="project" value="UniProtKB-UniRule"/>
</dbReference>
<dbReference type="SUPFAM" id="SSF53187">
    <property type="entry name" value="Zn-dependent exopeptidases"/>
    <property type="match status" value="1"/>
</dbReference>
<feature type="binding site" evidence="5">
    <location>
        <position position="208"/>
    </location>
    <ligand>
        <name>Zn(2+)</name>
        <dbReference type="ChEBI" id="CHEBI:29105"/>
        <label>1</label>
    </ligand>
</feature>
<evidence type="ECO:0000256" key="5">
    <source>
        <dbReference type="PIRSR" id="PIRSR037215-2"/>
    </source>
</evidence>
<dbReference type="InterPro" id="IPR010161">
    <property type="entry name" value="Peptidase_M20B"/>
</dbReference>
<evidence type="ECO:0000256" key="3">
    <source>
        <dbReference type="NCBIfam" id="TIGR01882"/>
    </source>
</evidence>
<keyword evidence="7" id="KW-0645">Protease</keyword>
<dbReference type="GO" id="GO:0045148">
    <property type="term" value="F:tripeptide aminopeptidase activity"/>
    <property type="evidence" value="ECO:0007669"/>
    <property type="project" value="UniProtKB-UniRule"/>
</dbReference>
<dbReference type="OrthoDB" id="9804934at2"/>
<feature type="binding site" evidence="5">
    <location>
        <position position="151"/>
    </location>
    <ligand>
        <name>Zn(2+)</name>
        <dbReference type="ChEBI" id="CHEBI:29105"/>
        <label>1</label>
    </ligand>
</feature>
<dbReference type="PANTHER" id="PTHR42994:SF1">
    <property type="entry name" value="PEPTIDASE T"/>
    <property type="match status" value="1"/>
</dbReference>
<evidence type="ECO:0000313" key="8">
    <source>
        <dbReference type="Proteomes" id="UP000318053"/>
    </source>
</evidence>
<evidence type="ECO:0000259" key="6">
    <source>
        <dbReference type="Pfam" id="PF07687"/>
    </source>
</evidence>
<evidence type="ECO:0000313" key="7">
    <source>
        <dbReference type="EMBL" id="TWT66041.1"/>
    </source>
</evidence>
<dbReference type="GO" id="GO:0005829">
    <property type="term" value="C:cytosol"/>
    <property type="evidence" value="ECO:0007669"/>
    <property type="project" value="TreeGrafter"/>
</dbReference>
<protein>
    <recommendedName>
        <fullName evidence="3">Peptidase T</fullName>
        <ecNumber evidence="3">3.4.11.4</ecNumber>
    </recommendedName>
</protein>
<dbReference type="Gene3D" id="3.40.630.10">
    <property type="entry name" value="Zn peptidases"/>
    <property type="match status" value="1"/>
</dbReference>
<dbReference type="RefSeq" id="WP_146391870.1">
    <property type="nucleotide sequence ID" value="NZ_SJPK01000006.1"/>
</dbReference>
<dbReference type="Gene3D" id="3.30.70.360">
    <property type="match status" value="1"/>
</dbReference>
<dbReference type="PANTHER" id="PTHR42994">
    <property type="entry name" value="PEPTIDASE T"/>
    <property type="match status" value="1"/>
</dbReference>
<feature type="binding site" evidence="5">
    <location>
        <position position="151"/>
    </location>
    <ligand>
        <name>Zn(2+)</name>
        <dbReference type="ChEBI" id="CHEBI:29105"/>
        <label>2</label>
    </ligand>
</feature>
<feature type="domain" description="Peptidase M20 dimerisation" evidence="6">
    <location>
        <begin position="220"/>
        <end position="316"/>
    </location>
</feature>
<keyword evidence="8" id="KW-1185">Reference proteome</keyword>
<dbReference type="NCBIfam" id="TIGR01882">
    <property type="entry name" value="peptidase-T"/>
    <property type="match status" value="1"/>
</dbReference>
<dbReference type="SUPFAM" id="SSF55031">
    <property type="entry name" value="Bacterial exopeptidase dimerisation domain"/>
    <property type="match status" value="1"/>
</dbReference>
<dbReference type="GO" id="GO:0008270">
    <property type="term" value="F:zinc ion binding"/>
    <property type="evidence" value="ECO:0007669"/>
    <property type="project" value="InterPro"/>
</dbReference>
<feature type="active site" evidence="4">
    <location>
        <position position="92"/>
    </location>
</feature>
<dbReference type="EC" id="3.4.11.4" evidence="3"/>
<organism evidence="7 8">
    <name type="scientific">Allorhodopirellula solitaria</name>
    <dbReference type="NCBI Taxonomy" id="2527987"/>
    <lineage>
        <taxon>Bacteria</taxon>
        <taxon>Pseudomonadati</taxon>
        <taxon>Planctomycetota</taxon>
        <taxon>Planctomycetia</taxon>
        <taxon>Pirellulales</taxon>
        <taxon>Pirellulaceae</taxon>
        <taxon>Allorhodopirellula</taxon>
    </lineage>
</organism>
<dbReference type="InterPro" id="IPR002933">
    <property type="entry name" value="Peptidase_M20"/>
</dbReference>
<keyword evidence="5" id="KW-0479">Metal-binding</keyword>
<dbReference type="PIRSF" id="PIRSF037215">
    <property type="entry name" value="Peptidase_M20B"/>
    <property type="match status" value="1"/>
</dbReference>
<dbReference type="AlphaFoldDB" id="A0A5C5XU08"/>
<comment type="caution">
    <text evidence="7">The sequence shown here is derived from an EMBL/GenBank/DDBJ whole genome shotgun (WGS) entry which is preliminary data.</text>
</comment>
<feature type="binding site" evidence="5">
    <location>
        <position position="391"/>
    </location>
    <ligand>
        <name>Zn(2+)</name>
        <dbReference type="ChEBI" id="CHEBI:29105"/>
        <label>2</label>
    </ligand>
</feature>
<dbReference type="NCBIfam" id="NF009920">
    <property type="entry name" value="PRK13381.1"/>
    <property type="match status" value="1"/>
</dbReference>
<dbReference type="Pfam" id="PF01546">
    <property type="entry name" value="Peptidase_M20"/>
    <property type="match status" value="1"/>
</dbReference>
<dbReference type="Pfam" id="PF07687">
    <property type="entry name" value="M20_dimer"/>
    <property type="match status" value="1"/>
</dbReference>
<evidence type="ECO:0000256" key="4">
    <source>
        <dbReference type="PIRSR" id="PIRSR037215-1"/>
    </source>
</evidence>
<gene>
    <name evidence="7" type="primary">pepT_1</name>
    <name evidence="7" type="ORF">CA85_29030</name>
</gene>
<comment type="cofactor">
    <cofactor evidence="5">
        <name>Zn(2+)</name>
        <dbReference type="ChEBI" id="CHEBI:29105"/>
    </cofactor>
    <text evidence="5">Binds 2 Zn(2+) ions per subunit.</text>
</comment>
<evidence type="ECO:0000256" key="2">
    <source>
        <dbReference type="ARBA" id="ARBA00022833"/>
    </source>
</evidence>
<name>A0A5C5XU08_9BACT</name>
<dbReference type="InterPro" id="IPR036264">
    <property type="entry name" value="Bact_exopeptidase_dim_dom"/>
</dbReference>
<keyword evidence="7" id="KW-0031">Aminopeptidase</keyword>
<dbReference type="GO" id="GO:0006518">
    <property type="term" value="P:peptide metabolic process"/>
    <property type="evidence" value="ECO:0007669"/>
    <property type="project" value="InterPro"/>
</dbReference>
<feature type="binding site" evidence="5">
    <location>
        <position position="90"/>
    </location>
    <ligand>
        <name>Zn(2+)</name>
        <dbReference type="ChEBI" id="CHEBI:29105"/>
        <label>1</label>
    </ligand>
</feature>
<sequence>MSSTPITDLPLRTDRLLERFLRYVRIDTAADPHSQTYPSSDKQFVLGKLLAEELTAMGIEGVEFTADGLVIATVPATVAGDLPVVAAVAHLDTSPEAPSDRVQPQVIERYEGGDIPLANGAAIQVSGCPELEQMLGDTLVTTDGTTLLGGDDKAGVAIIMEVAHTLIEHPEIPHGPLRVVMTCDEEIGHGTDKINLSDLAATVAYTIDGGGRGQIDVETFSADAISVVFTGHNIHPAIAKNRMINSTRPAARFVESLPIDSETPETTEGRDGFIHVHDILGGVGETRVELILRSFETEQLARYAERVEQLAAAAAADFPGTRVQCVARKQYRNLRDGLERLPEAVSLAETAFANIGVACSREIVRGGTDGSQLTEKGLPTPNLSSGQHNIHSVLEFANLNEMSDAVKHLLELLRLWGEKRS</sequence>
<proteinExistence type="predicted"/>
<keyword evidence="1 7" id="KW-0378">Hydrolase</keyword>
<feature type="binding site" evidence="5">
    <location>
        <position position="186"/>
    </location>
    <ligand>
        <name>Zn(2+)</name>
        <dbReference type="ChEBI" id="CHEBI:29105"/>
        <label>2</label>
    </ligand>
</feature>
<reference evidence="7 8" key="1">
    <citation type="submission" date="2019-02" db="EMBL/GenBank/DDBJ databases">
        <title>Deep-cultivation of Planctomycetes and their phenomic and genomic characterization uncovers novel biology.</title>
        <authorList>
            <person name="Wiegand S."/>
            <person name="Jogler M."/>
            <person name="Boedeker C."/>
            <person name="Pinto D."/>
            <person name="Vollmers J."/>
            <person name="Rivas-Marin E."/>
            <person name="Kohn T."/>
            <person name="Peeters S.H."/>
            <person name="Heuer A."/>
            <person name="Rast P."/>
            <person name="Oberbeckmann S."/>
            <person name="Bunk B."/>
            <person name="Jeske O."/>
            <person name="Meyerdierks A."/>
            <person name="Storesund J.E."/>
            <person name="Kallscheuer N."/>
            <person name="Luecker S."/>
            <person name="Lage O.M."/>
            <person name="Pohl T."/>
            <person name="Merkel B.J."/>
            <person name="Hornburger P."/>
            <person name="Mueller R.-W."/>
            <person name="Bruemmer F."/>
            <person name="Labrenz M."/>
            <person name="Spormann A.M."/>
            <person name="Op Den Camp H."/>
            <person name="Overmann J."/>
            <person name="Amann R."/>
            <person name="Jetten M.S.M."/>
            <person name="Mascher T."/>
            <person name="Medema M.H."/>
            <person name="Devos D.P."/>
            <person name="Kaster A.-K."/>
            <person name="Ovreas L."/>
            <person name="Rohde M."/>
            <person name="Galperin M.Y."/>
            <person name="Jogler C."/>
        </authorList>
    </citation>
    <scope>NUCLEOTIDE SEQUENCE [LARGE SCALE GENOMIC DNA]</scope>
    <source>
        <strain evidence="7 8">CA85</strain>
    </source>
</reference>
<evidence type="ECO:0000256" key="1">
    <source>
        <dbReference type="ARBA" id="ARBA00022801"/>
    </source>
</evidence>
<accession>A0A5C5XU08</accession>